<feature type="transmembrane region" description="Helical" evidence="6">
    <location>
        <begin position="83"/>
        <end position="105"/>
    </location>
</feature>
<dbReference type="PANTHER" id="PTHR11654">
    <property type="entry name" value="OLIGOPEPTIDE TRANSPORTER-RELATED"/>
    <property type="match status" value="1"/>
</dbReference>
<sequence>MIFGWRSTDSDSEDTIASLRSNNPQLIGTWKVIETTPLELASELDVLSKHKESVIIARIYADYFLSTFVEYFSDVLQFRATKAAAIINIKDGLAGIFGIVGALLMDVYFTNYGMIFLSSIFYTIGLGLVTYGDNTKGVTREELVLTGLFLCAIGKFSLRNSSDGLAEEKNEENKRQYNPFISLMKMVLGSDTKISKIFESHEYTFQLTIIKYGTKILVIGVSTIANYRLSETPVAEKWDEVKFLIPTIGFGLVPFLSLFYIKSFAKPIEERGTPLKHVARVYVAAILKRNIPSSHTMENLLYEENTQHPLKHTTGMRFLDKAAIIESTQPEEERRQWRLCTITEVEETKCLLHMVPMCMTFLAYGMVKSIGNTFFLQQGNYMDSTMGRLNIDLPLQTLLLLSDISSSGMKGFYVLILSNKLTGIGKKYGSPLKYGIGLVLATFCCTVAAWIAKDKGATDTVFWLTPQYILFGAMSGITRDGIEGFFHDQLPRSMMRYDSVFTDAMIGAGAMLSIVLVYATGSNLALNHLSRFYRLLTVVSFIILSVYTFVATRFRYQDNEEALANEENQVQAAG</sequence>
<dbReference type="InterPro" id="IPR036259">
    <property type="entry name" value="MFS_trans_sf"/>
</dbReference>
<feature type="transmembrane region" description="Helical" evidence="6">
    <location>
        <begin position="500"/>
        <end position="520"/>
    </location>
</feature>
<dbReference type="Gene3D" id="1.20.1250.20">
    <property type="entry name" value="MFS general substrate transporter like domains"/>
    <property type="match status" value="1"/>
</dbReference>
<feature type="transmembrane region" description="Helical" evidence="6">
    <location>
        <begin position="111"/>
        <end position="131"/>
    </location>
</feature>
<evidence type="ECO:0000256" key="2">
    <source>
        <dbReference type="ARBA" id="ARBA00005982"/>
    </source>
</evidence>
<keyword evidence="3 6" id="KW-0812">Transmembrane</keyword>
<name>A0A7J6X5B5_THATH</name>
<comment type="caution">
    <text evidence="7">The sequence shown here is derived from an EMBL/GenBank/DDBJ whole genome shotgun (WGS) entry which is preliminary data.</text>
</comment>
<evidence type="ECO:0000313" key="8">
    <source>
        <dbReference type="Proteomes" id="UP000554482"/>
    </source>
</evidence>
<organism evidence="7 8">
    <name type="scientific">Thalictrum thalictroides</name>
    <name type="common">Rue-anemone</name>
    <name type="synonym">Anemone thalictroides</name>
    <dbReference type="NCBI Taxonomy" id="46969"/>
    <lineage>
        <taxon>Eukaryota</taxon>
        <taxon>Viridiplantae</taxon>
        <taxon>Streptophyta</taxon>
        <taxon>Embryophyta</taxon>
        <taxon>Tracheophyta</taxon>
        <taxon>Spermatophyta</taxon>
        <taxon>Magnoliopsida</taxon>
        <taxon>Ranunculales</taxon>
        <taxon>Ranunculaceae</taxon>
        <taxon>Thalictroideae</taxon>
        <taxon>Thalictrum</taxon>
    </lineage>
</organism>
<reference evidence="7 8" key="1">
    <citation type="submission" date="2020-06" db="EMBL/GenBank/DDBJ databases">
        <title>Transcriptomic and genomic resources for Thalictrum thalictroides and T. hernandezii: Facilitating candidate gene discovery in an emerging model plant lineage.</title>
        <authorList>
            <person name="Arias T."/>
            <person name="Riano-Pachon D.M."/>
            <person name="Di Stilio V.S."/>
        </authorList>
    </citation>
    <scope>NUCLEOTIDE SEQUENCE [LARGE SCALE GENOMIC DNA]</scope>
    <source>
        <strain evidence="8">cv. WT478/WT964</strain>
        <tissue evidence="7">Leaves</tissue>
    </source>
</reference>
<dbReference type="Proteomes" id="UP000554482">
    <property type="component" value="Unassembled WGS sequence"/>
</dbReference>
<accession>A0A7J6X5B5</accession>
<dbReference type="Pfam" id="PF00854">
    <property type="entry name" value="PTR2"/>
    <property type="match status" value="1"/>
</dbReference>
<feature type="transmembrane region" description="Helical" evidence="6">
    <location>
        <begin position="532"/>
        <end position="550"/>
    </location>
</feature>
<dbReference type="EMBL" id="JABWDY010004736">
    <property type="protein sequence ID" value="KAF5204929.1"/>
    <property type="molecule type" value="Genomic_DNA"/>
</dbReference>
<comment type="subcellular location">
    <subcellularLocation>
        <location evidence="1">Membrane</location>
        <topology evidence="1">Multi-pass membrane protein</topology>
    </subcellularLocation>
</comment>
<evidence type="ECO:0000256" key="3">
    <source>
        <dbReference type="ARBA" id="ARBA00022692"/>
    </source>
</evidence>
<dbReference type="GO" id="GO:0022857">
    <property type="term" value="F:transmembrane transporter activity"/>
    <property type="evidence" value="ECO:0007669"/>
    <property type="project" value="InterPro"/>
</dbReference>
<keyword evidence="5 6" id="KW-0472">Membrane</keyword>
<evidence type="ECO:0000256" key="6">
    <source>
        <dbReference type="SAM" id="Phobius"/>
    </source>
</evidence>
<feature type="transmembrane region" description="Helical" evidence="6">
    <location>
        <begin position="243"/>
        <end position="261"/>
    </location>
</feature>
<gene>
    <name evidence="7" type="ORF">FRX31_005479</name>
</gene>
<keyword evidence="8" id="KW-1185">Reference proteome</keyword>
<dbReference type="InterPro" id="IPR000109">
    <property type="entry name" value="POT_fam"/>
</dbReference>
<proteinExistence type="inferred from homology"/>
<dbReference type="GO" id="GO:0016020">
    <property type="term" value="C:membrane"/>
    <property type="evidence" value="ECO:0007669"/>
    <property type="project" value="UniProtKB-SubCell"/>
</dbReference>
<dbReference type="AlphaFoldDB" id="A0A7J6X5B5"/>
<comment type="similarity">
    <text evidence="2">Belongs to the major facilitator superfamily. Proton-dependent oligopeptide transporter (POT/PTR) (TC 2.A.17) family.</text>
</comment>
<feature type="transmembrane region" description="Helical" evidence="6">
    <location>
        <begin position="434"/>
        <end position="452"/>
    </location>
</feature>
<evidence type="ECO:0000256" key="4">
    <source>
        <dbReference type="ARBA" id="ARBA00022989"/>
    </source>
</evidence>
<protein>
    <submittedName>
        <fullName evidence="7">NRT1/ PTR FAMILY 5.5</fullName>
    </submittedName>
</protein>
<dbReference type="OrthoDB" id="1181826at2759"/>
<evidence type="ECO:0000256" key="1">
    <source>
        <dbReference type="ARBA" id="ARBA00004141"/>
    </source>
</evidence>
<keyword evidence="4 6" id="KW-1133">Transmembrane helix</keyword>
<evidence type="ECO:0000313" key="7">
    <source>
        <dbReference type="EMBL" id="KAF5204929.1"/>
    </source>
</evidence>
<evidence type="ECO:0000256" key="5">
    <source>
        <dbReference type="ARBA" id="ARBA00023136"/>
    </source>
</evidence>